<evidence type="ECO:0000256" key="2">
    <source>
        <dbReference type="ARBA" id="ARBA00022801"/>
    </source>
</evidence>
<proteinExistence type="predicted"/>
<comment type="caution">
    <text evidence="4">The sequence shown here is derived from an EMBL/GenBank/DDBJ whole genome shotgun (WGS) entry which is preliminary data.</text>
</comment>
<dbReference type="Gene3D" id="3.40.50.1820">
    <property type="entry name" value="alpha/beta hydrolase"/>
    <property type="match status" value="1"/>
</dbReference>
<evidence type="ECO:0000259" key="3">
    <source>
        <dbReference type="Pfam" id="PF12146"/>
    </source>
</evidence>
<name>A0ABX9ZXD6_9BURK</name>
<dbReference type="InterPro" id="IPR050955">
    <property type="entry name" value="Plant_Biomass_Hydrol_Est"/>
</dbReference>
<dbReference type="Proteomes" id="UP000271137">
    <property type="component" value="Unassembled WGS sequence"/>
</dbReference>
<dbReference type="PANTHER" id="PTHR43037">
    <property type="entry name" value="UNNAMED PRODUCT-RELATED"/>
    <property type="match status" value="1"/>
</dbReference>
<evidence type="ECO:0000313" key="4">
    <source>
        <dbReference type="EMBL" id="RSZ29201.1"/>
    </source>
</evidence>
<reference evidence="4 5" key="1">
    <citation type="submission" date="2018-12" db="EMBL/GenBank/DDBJ databases">
        <title>The genome sequences of strain 502.</title>
        <authorList>
            <person name="Gao J."/>
            <person name="Sun J."/>
        </authorList>
    </citation>
    <scope>NUCLEOTIDE SEQUENCE [LARGE SCALE GENOMIC DNA]</scope>
    <source>
        <strain evidence="4 5">502</strain>
    </source>
</reference>
<sequence length="300" mass="32721">MRNPDVVELLWREPDGRWIAGVLSRQSADRQQRISERVPIALLERGEQVTLEMVTFKPAGPGPFPTLVFNHGSTGSGNDPSLFASTVTSPALAKYFNDRGWMVVFPQRRGRGKSSGLYDEGFEPDRSRYSDAPRYALAGFEHALADVACIVEHLLSRADVDSDRLLIGGHSRGAFLALACAGARPALFGGVINFVGGWVDEHGPESEMINHAIARRGATFPGPTAWMYAENDPFYRIAHSRENFQAFEAAGGQGLFHVLETLPGQDGHHVLSLTGLWGPVVDAFLQRLHPANAVPGSPLR</sequence>
<evidence type="ECO:0000256" key="1">
    <source>
        <dbReference type="ARBA" id="ARBA00022729"/>
    </source>
</evidence>
<dbReference type="EMBL" id="RXFQ01000029">
    <property type="protein sequence ID" value="RSZ29201.1"/>
    <property type="molecule type" value="Genomic_DNA"/>
</dbReference>
<dbReference type="PANTHER" id="PTHR43037:SF5">
    <property type="entry name" value="FERULOYL ESTERASE"/>
    <property type="match status" value="1"/>
</dbReference>
<gene>
    <name evidence="4" type="ORF">EJO66_30475</name>
</gene>
<evidence type="ECO:0000313" key="5">
    <source>
        <dbReference type="Proteomes" id="UP000271137"/>
    </source>
</evidence>
<organism evidence="4 5">
    <name type="scientific">Variovorax beijingensis</name>
    <dbReference type="NCBI Taxonomy" id="2496117"/>
    <lineage>
        <taxon>Bacteria</taxon>
        <taxon>Pseudomonadati</taxon>
        <taxon>Pseudomonadota</taxon>
        <taxon>Betaproteobacteria</taxon>
        <taxon>Burkholderiales</taxon>
        <taxon>Comamonadaceae</taxon>
        <taxon>Variovorax</taxon>
    </lineage>
</organism>
<keyword evidence="1" id="KW-0732">Signal</keyword>
<dbReference type="InterPro" id="IPR029058">
    <property type="entry name" value="AB_hydrolase_fold"/>
</dbReference>
<dbReference type="Pfam" id="PF12146">
    <property type="entry name" value="Hydrolase_4"/>
    <property type="match status" value="1"/>
</dbReference>
<accession>A0ABX9ZXD6</accession>
<feature type="domain" description="Serine aminopeptidase S33" evidence="3">
    <location>
        <begin position="91"/>
        <end position="192"/>
    </location>
</feature>
<keyword evidence="2" id="KW-0378">Hydrolase</keyword>
<protein>
    <recommendedName>
        <fullName evidence="3">Serine aminopeptidase S33 domain-containing protein</fullName>
    </recommendedName>
</protein>
<dbReference type="InterPro" id="IPR022742">
    <property type="entry name" value="Hydrolase_4"/>
</dbReference>
<keyword evidence="5" id="KW-1185">Reference proteome</keyword>
<dbReference type="SUPFAM" id="SSF53474">
    <property type="entry name" value="alpha/beta-Hydrolases"/>
    <property type="match status" value="1"/>
</dbReference>